<dbReference type="PANTHER" id="PTHR23502:SF31">
    <property type="entry name" value="POLYAMINE TRANSPORTER 1"/>
    <property type="match status" value="1"/>
</dbReference>
<dbReference type="PANTHER" id="PTHR23502">
    <property type="entry name" value="MAJOR FACILITATOR SUPERFAMILY"/>
    <property type="match status" value="1"/>
</dbReference>
<comment type="subcellular location">
    <subcellularLocation>
        <location evidence="1">Membrane</location>
        <topology evidence="1">Multi-pass membrane protein</topology>
    </subcellularLocation>
</comment>
<dbReference type="HOGENOM" id="CLU_008455_11_4_1"/>
<keyword evidence="10" id="KW-1185">Reference proteome</keyword>
<dbReference type="EMBL" id="KN847042">
    <property type="protein sequence ID" value="KIW29345.1"/>
    <property type="molecule type" value="Genomic_DNA"/>
</dbReference>
<feature type="transmembrane region" description="Helical" evidence="7">
    <location>
        <begin position="371"/>
        <end position="394"/>
    </location>
</feature>
<feature type="transmembrane region" description="Helical" evidence="7">
    <location>
        <begin position="157"/>
        <end position="178"/>
    </location>
</feature>
<feature type="region of interest" description="Disordered" evidence="6">
    <location>
        <begin position="492"/>
        <end position="526"/>
    </location>
</feature>
<dbReference type="OrthoDB" id="9986881at2759"/>
<feature type="region of interest" description="Disordered" evidence="6">
    <location>
        <begin position="1"/>
        <end position="26"/>
    </location>
</feature>
<feature type="transmembrane region" description="Helical" evidence="7">
    <location>
        <begin position="62"/>
        <end position="84"/>
    </location>
</feature>
<feature type="domain" description="Major facilitator superfamily (MFS) profile" evidence="8">
    <location>
        <begin position="61"/>
        <end position="548"/>
    </location>
</feature>
<dbReference type="InterPro" id="IPR036259">
    <property type="entry name" value="MFS_trans_sf"/>
</dbReference>
<reference evidence="9 10" key="1">
    <citation type="submission" date="2015-01" db="EMBL/GenBank/DDBJ databases">
        <title>The Genome Sequence of Cladophialophora immunda CBS83496.</title>
        <authorList>
            <consortium name="The Broad Institute Genomics Platform"/>
            <person name="Cuomo C."/>
            <person name="de Hoog S."/>
            <person name="Gorbushina A."/>
            <person name="Stielow B."/>
            <person name="Teixiera M."/>
            <person name="Abouelleil A."/>
            <person name="Chapman S.B."/>
            <person name="Priest M."/>
            <person name="Young S.K."/>
            <person name="Wortman J."/>
            <person name="Nusbaum C."/>
            <person name="Birren B."/>
        </authorList>
    </citation>
    <scope>NUCLEOTIDE SEQUENCE [LARGE SCALE GENOMIC DNA]</scope>
    <source>
        <strain evidence="9 10">CBS 83496</strain>
    </source>
</reference>
<dbReference type="Proteomes" id="UP000054466">
    <property type="component" value="Unassembled WGS sequence"/>
</dbReference>
<keyword evidence="4 7" id="KW-1133">Transmembrane helix</keyword>
<dbReference type="InterPro" id="IPR020846">
    <property type="entry name" value="MFS_dom"/>
</dbReference>
<accession>A0A0D2CGK7</accession>
<evidence type="ECO:0000256" key="4">
    <source>
        <dbReference type="ARBA" id="ARBA00022989"/>
    </source>
</evidence>
<evidence type="ECO:0000259" key="8">
    <source>
        <dbReference type="PROSITE" id="PS50850"/>
    </source>
</evidence>
<dbReference type="Gene3D" id="1.20.1250.20">
    <property type="entry name" value="MFS general substrate transporter like domains"/>
    <property type="match status" value="1"/>
</dbReference>
<feature type="compositionally biased region" description="Basic and acidic residues" evidence="6">
    <location>
        <begin position="492"/>
        <end position="509"/>
    </location>
</feature>
<dbReference type="InterPro" id="IPR011701">
    <property type="entry name" value="MFS"/>
</dbReference>
<dbReference type="GeneID" id="27344358"/>
<name>A0A0D2CGK7_9EURO</name>
<organism evidence="9 10">
    <name type="scientific">Cladophialophora immunda</name>
    <dbReference type="NCBI Taxonomy" id="569365"/>
    <lineage>
        <taxon>Eukaryota</taxon>
        <taxon>Fungi</taxon>
        <taxon>Dikarya</taxon>
        <taxon>Ascomycota</taxon>
        <taxon>Pezizomycotina</taxon>
        <taxon>Eurotiomycetes</taxon>
        <taxon>Chaetothyriomycetidae</taxon>
        <taxon>Chaetothyriales</taxon>
        <taxon>Herpotrichiellaceae</taxon>
        <taxon>Cladophialophora</taxon>
    </lineage>
</organism>
<feature type="transmembrane region" description="Helical" evidence="7">
    <location>
        <begin position="333"/>
        <end position="351"/>
    </location>
</feature>
<sequence>MNRTAIQDQNDARNAFSERPPRTPGITTRQANAGKTFLVDFDGVDDPDLPYNWPTHKKIVTAFFYGFACFTSSLASGILSPAVSELSLHFHVSDEVATLCTSTLFLLGYTTGPFVWAPLSDIYGRKIPMIISSFGFICFGAGSATAKDFQTLALCRFFQGVMGACALMLPLSSYADFWKGARRGYASIAFLTSVFGAPMLASPLAGFTVDNQSLGWRWCAWWTVFVGSAVFFGLMLFASESYAPYLLKQKAVQLRVDTGDWAIHAKIEERHETLGQTLKYLLQRPFIMVCKEPILLFICIYVAFVYALIYTFLVSYEIVFVEGYHMNRGTGGLPFFGVIGGLALSAVVHMAQERYYTHWARANDGIMVPEWRMPICITGAVAFTAGLFWFAWTAAYPRQVHWSIPAASGVATGYGLHTIFIGSTISRSALAAGFPMFAKQMFHNLGVGWANTLLACFATLLIPVPICFWLWGAQIRARSTFAVDIALVPDPGRGEASRDDDTSQEKDVESAGMEMDQATDHSLETPGRDVGCPEMNLLRSDSTIVSSI</sequence>
<dbReference type="VEuPathDB" id="FungiDB:PV07_05164"/>
<dbReference type="RefSeq" id="XP_016249561.1">
    <property type="nucleotide sequence ID" value="XM_016392042.1"/>
</dbReference>
<evidence type="ECO:0000256" key="7">
    <source>
        <dbReference type="SAM" id="Phobius"/>
    </source>
</evidence>
<feature type="transmembrane region" description="Helical" evidence="7">
    <location>
        <begin position="449"/>
        <end position="471"/>
    </location>
</feature>
<evidence type="ECO:0000256" key="2">
    <source>
        <dbReference type="ARBA" id="ARBA00022448"/>
    </source>
</evidence>
<evidence type="ECO:0000313" key="10">
    <source>
        <dbReference type="Proteomes" id="UP000054466"/>
    </source>
</evidence>
<dbReference type="STRING" id="569365.A0A0D2CGK7"/>
<dbReference type="AlphaFoldDB" id="A0A0D2CGK7"/>
<keyword evidence="2" id="KW-0813">Transport</keyword>
<keyword evidence="5 7" id="KW-0472">Membrane</keyword>
<protein>
    <recommendedName>
        <fullName evidence="8">Major facilitator superfamily (MFS) profile domain-containing protein</fullName>
    </recommendedName>
</protein>
<feature type="transmembrane region" description="Helical" evidence="7">
    <location>
        <begin position="185"/>
        <end position="208"/>
    </location>
</feature>
<evidence type="ECO:0000313" key="9">
    <source>
        <dbReference type="EMBL" id="KIW29345.1"/>
    </source>
</evidence>
<dbReference type="GO" id="GO:0005886">
    <property type="term" value="C:plasma membrane"/>
    <property type="evidence" value="ECO:0007669"/>
    <property type="project" value="TreeGrafter"/>
</dbReference>
<proteinExistence type="predicted"/>
<dbReference type="Pfam" id="PF07690">
    <property type="entry name" value="MFS_1"/>
    <property type="match status" value="1"/>
</dbReference>
<dbReference type="PROSITE" id="PS50850">
    <property type="entry name" value="MFS"/>
    <property type="match status" value="1"/>
</dbReference>
<feature type="transmembrane region" description="Helical" evidence="7">
    <location>
        <begin position="220"/>
        <end position="238"/>
    </location>
</feature>
<gene>
    <name evidence="9" type="ORF">PV07_05164</name>
</gene>
<evidence type="ECO:0000256" key="5">
    <source>
        <dbReference type="ARBA" id="ARBA00023136"/>
    </source>
</evidence>
<evidence type="ECO:0000256" key="3">
    <source>
        <dbReference type="ARBA" id="ARBA00022692"/>
    </source>
</evidence>
<feature type="transmembrane region" description="Helical" evidence="7">
    <location>
        <begin position="127"/>
        <end position="145"/>
    </location>
</feature>
<dbReference type="GO" id="GO:0022857">
    <property type="term" value="F:transmembrane transporter activity"/>
    <property type="evidence" value="ECO:0007669"/>
    <property type="project" value="InterPro"/>
</dbReference>
<dbReference type="SUPFAM" id="SSF103473">
    <property type="entry name" value="MFS general substrate transporter"/>
    <property type="match status" value="1"/>
</dbReference>
<keyword evidence="3 7" id="KW-0812">Transmembrane</keyword>
<evidence type="ECO:0000256" key="1">
    <source>
        <dbReference type="ARBA" id="ARBA00004141"/>
    </source>
</evidence>
<evidence type="ECO:0000256" key="6">
    <source>
        <dbReference type="SAM" id="MobiDB-lite"/>
    </source>
</evidence>
<feature type="transmembrane region" description="Helical" evidence="7">
    <location>
        <begin position="294"/>
        <end position="313"/>
    </location>
</feature>